<evidence type="ECO:0000313" key="8">
    <source>
        <dbReference type="Proteomes" id="UP000799750"/>
    </source>
</evidence>
<dbReference type="Proteomes" id="UP000799750">
    <property type="component" value="Unassembled WGS sequence"/>
</dbReference>
<gene>
    <name evidence="7" type="ORF">BU16DRAFT_526928</name>
</gene>
<dbReference type="Pfam" id="PF12697">
    <property type="entry name" value="Abhydrolase_6"/>
    <property type="match status" value="1"/>
</dbReference>
<name>A0A6A6QVF9_9PEZI</name>
<reference evidence="7" key="1">
    <citation type="journal article" date="2020" name="Stud. Mycol.">
        <title>101 Dothideomycetes genomes: a test case for predicting lifestyles and emergence of pathogens.</title>
        <authorList>
            <person name="Haridas S."/>
            <person name="Albert R."/>
            <person name="Binder M."/>
            <person name="Bloem J."/>
            <person name="Labutti K."/>
            <person name="Salamov A."/>
            <person name="Andreopoulos B."/>
            <person name="Baker S."/>
            <person name="Barry K."/>
            <person name="Bills G."/>
            <person name="Bluhm B."/>
            <person name="Cannon C."/>
            <person name="Castanera R."/>
            <person name="Culley D."/>
            <person name="Daum C."/>
            <person name="Ezra D."/>
            <person name="Gonzalez J."/>
            <person name="Henrissat B."/>
            <person name="Kuo A."/>
            <person name="Liang C."/>
            <person name="Lipzen A."/>
            <person name="Lutzoni F."/>
            <person name="Magnuson J."/>
            <person name="Mondo S."/>
            <person name="Nolan M."/>
            <person name="Ohm R."/>
            <person name="Pangilinan J."/>
            <person name="Park H.-J."/>
            <person name="Ramirez L."/>
            <person name="Alfaro M."/>
            <person name="Sun H."/>
            <person name="Tritt A."/>
            <person name="Yoshinaga Y."/>
            <person name="Zwiers L.-H."/>
            <person name="Turgeon B."/>
            <person name="Goodwin S."/>
            <person name="Spatafora J."/>
            <person name="Crous P."/>
            <person name="Grigoriev I."/>
        </authorList>
    </citation>
    <scope>NUCLEOTIDE SEQUENCE</scope>
    <source>
        <strain evidence="7">CBS 269.34</strain>
    </source>
</reference>
<evidence type="ECO:0000256" key="1">
    <source>
        <dbReference type="ARBA" id="ARBA00013201"/>
    </source>
</evidence>
<feature type="domain" description="AB hydrolase-1" evidence="6">
    <location>
        <begin position="120"/>
        <end position="308"/>
    </location>
</feature>
<proteinExistence type="predicted"/>
<keyword evidence="2 7" id="KW-0378">Hydrolase</keyword>
<evidence type="ECO:0000259" key="6">
    <source>
        <dbReference type="Pfam" id="PF12697"/>
    </source>
</evidence>
<dbReference type="Gene3D" id="3.40.50.1820">
    <property type="entry name" value="alpha/beta hydrolase"/>
    <property type="match status" value="1"/>
</dbReference>
<dbReference type="OrthoDB" id="2363873at2759"/>
<dbReference type="InterPro" id="IPR000073">
    <property type="entry name" value="AB_hydrolase_1"/>
</dbReference>
<dbReference type="PANTHER" id="PTHR10272:SF14">
    <property type="entry name" value="PAF ACETYLHYDROLASE FAMILY PROTEIN"/>
    <property type="match status" value="1"/>
</dbReference>
<keyword evidence="3" id="KW-0442">Lipid degradation</keyword>
<dbReference type="InterPro" id="IPR029058">
    <property type="entry name" value="AB_hydrolase_fold"/>
</dbReference>
<feature type="signal peptide" evidence="5">
    <location>
        <begin position="1"/>
        <end position="15"/>
    </location>
</feature>
<dbReference type="EC" id="3.1.1.47" evidence="1"/>
<accession>A0A6A6QVF9</accession>
<organism evidence="7 8">
    <name type="scientific">Lophium mytilinum</name>
    <dbReference type="NCBI Taxonomy" id="390894"/>
    <lineage>
        <taxon>Eukaryota</taxon>
        <taxon>Fungi</taxon>
        <taxon>Dikarya</taxon>
        <taxon>Ascomycota</taxon>
        <taxon>Pezizomycotina</taxon>
        <taxon>Dothideomycetes</taxon>
        <taxon>Pleosporomycetidae</taxon>
        <taxon>Mytilinidiales</taxon>
        <taxon>Mytilinidiaceae</taxon>
        <taxon>Lophium</taxon>
    </lineage>
</organism>
<evidence type="ECO:0000256" key="2">
    <source>
        <dbReference type="ARBA" id="ARBA00022801"/>
    </source>
</evidence>
<evidence type="ECO:0000256" key="3">
    <source>
        <dbReference type="ARBA" id="ARBA00022963"/>
    </source>
</evidence>
<evidence type="ECO:0000256" key="5">
    <source>
        <dbReference type="SAM" id="SignalP"/>
    </source>
</evidence>
<dbReference type="EMBL" id="MU004188">
    <property type="protein sequence ID" value="KAF2496498.1"/>
    <property type="molecule type" value="Genomic_DNA"/>
</dbReference>
<dbReference type="AlphaFoldDB" id="A0A6A6QVF9"/>
<dbReference type="GO" id="GO:0003847">
    <property type="term" value="F:1-alkyl-2-acetylglycerophosphocholine esterase activity"/>
    <property type="evidence" value="ECO:0007669"/>
    <property type="project" value="UniProtKB-EC"/>
</dbReference>
<dbReference type="PANTHER" id="PTHR10272">
    <property type="entry name" value="PLATELET-ACTIVATING FACTOR ACETYLHYDROLASE"/>
    <property type="match status" value="1"/>
</dbReference>
<feature type="chain" id="PRO_5025491591" description="1-alkyl-2-acetylglycerophosphocholine esterase" evidence="5">
    <location>
        <begin position="16"/>
        <end position="375"/>
    </location>
</feature>
<evidence type="ECO:0000313" key="7">
    <source>
        <dbReference type="EMBL" id="KAF2496498.1"/>
    </source>
</evidence>
<protein>
    <recommendedName>
        <fullName evidence="1">1-alkyl-2-acetylglycerophosphocholine esterase</fullName>
        <ecNumber evidence="1">3.1.1.47</ecNumber>
    </recommendedName>
</protein>
<dbReference type="SUPFAM" id="SSF53474">
    <property type="entry name" value="alpha/beta-Hydrolases"/>
    <property type="match status" value="1"/>
</dbReference>
<evidence type="ECO:0000256" key="4">
    <source>
        <dbReference type="ARBA" id="ARBA00023098"/>
    </source>
</evidence>
<keyword evidence="8" id="KW-1185">Reference proteome</keyword>
<keyword evidence="5" id="KW-0732">Signal</keyword>
<dbReference type="GO" id="GO:0016042">
    <property type="term" value="P:lipid catabolic process"/>
    <property type="evidence" value="ECO:0007669"/>
    <property type="project" value="UniProtKB-KW"/>
</dbReference>
<sequence length="375" mass="40587">MKLSALLPLLPAVAAIPFPPPTGPYGVGITQHVFNHTTPNDPVAFAVNPSNGTGHLLTTIYYPTLQLPTPLNTTAPYLDPTTAAVWGDPLLFPKGALETITTWTQWQAPTLKSSTGLPTIIFSPGGGENAIMYSYLTTALASNGYTVLALDHPGEAPYVQFPYGDGGYYGIDITATWNRTLMTDVYKMRISDAQAIIHKLFPPLVETYKAPFNTTHFVMMGHSIGGAAAAGAMELEPSIIGGVNLDGGFFPEASLPDVKRPFLLMAGSEHTPAIDPTWSPFSKNQSGYWQWVNITGTAHQDYSDLADWVDLLDMRNKTAIPGSFGTIWAPRMDFLVNTFVEALLDLVLGVRQHVLDGPSPKYPEVVFVNGSKKGY</sequence>
<keyword evidence="4" id="KW-0443">Lipid metabolism</keyword>